<comment type="caution">
    <text evidence="1">The sequence shown here is derived from an EMBL/GenBank/DDBJ whole genome shotgun (WGS) entry which is preliminary data.</text>
</comment>
<sequence length="346" mass="39777">MDQENHQILVSAEATADSAGGFWSTNLSTTLSLIPLARLASSTLNRHRIFNNDNDEDESDGGYDEPFPPLNQEWVYSKPFMVLEFIWNLAFVLVAAFVLLITVRERPSSPLRLWIAGYALQCLLHVAFVWIDYQRNIFYDDFDGLYWFSLFCHLSFIKKLESINTVISFVWWVFGFYWVVMGGQGLLRDSPRLYWLSVVFLAFDVFFMIFCIAVACIAFFALFCCFPILATVAYAMTIGEGASESDIRMLPKYRYRQPSSIGTFKYLKKQETGLIAQTGSNNIPELALNLEDSECCICLHTYVDGVELCTLPCNHHFHHRCIRKWLRINATCPLCKFNIIRGEMLV</sequence>
<dbReference type="EMBL" id="CM044703">
    <property type="protein sequence ID" value="KAI5671789.1"/>
    <property type="molecule type" value="Genomic_DNA"/>
</dbReference>
<reference evidence="2" key="1">
    <citation type="journal article" date="2023" name="Nat. Plants">
        <title>Single-cell RNA sequencing provides a high-resolution roadmap for understanding the multicellular compartmentation of specialized metabolism.</title>
        <authorList>
            <person name="Sun S."/>
            <person name="Shen X."/>
            <person name="Li Y."/>
            <person name="Li Y."/>
            <person name="Wang S."/>
            <person name="Li R."/>
            <person name="Zhang H."/>
            <person name="Shen G."/>
            <person name="Guo B."/>
            <person name="Wei J."/>
            <person name="Xu J."/>
            <person name="St-Pierre B."/>
            <person name="Chen S."/>
            <person name="Sun C."/>
        </authorList>
    </citation>
    <scope>NUCLEOTIDE SEQUENCE [LARGE SCALE GENOMIC DNA]</scope>
</reference>
<name>A0ACC0BGL5_CATRO</name>
<evidence type="ECO:0000313" key="2">
    <source>
        <dbReference type="Proteomes" id="UP001060085"/>
    </source>
</evidence>
<evidence type="ECO:0000313" key="1">
    <source>
        <dbReference type="EMBL" id="KAI5671789.1"/>
    </source>
</evidence>
<organism evidence="1 2">
    <name type="scientific">Catharanthus roseus</name>
    <name type="common">Madagascar periwinkle</name>
    <name type="synonym">Vinca rosea</name>
    <dbReference type="NCBI Taxonomy" id="4058"/>
    <lineage>
        <taxon>Eukaryota</taxon>
        <taxon>Viridiplantae</taxon>
        <taxon>Streptophyta</taxon>
        <taxon>Embryophyta</taxon>
        <taxon>Tracheophyta</taxon>
        <taxon>Spermatophyta</taxon>
        <taxon>Magnoliopsida</taxon>
        <taxon>eudicotyledons</taxon>
        <taxon>Gunneridae</taxon>
        <taxon>Pentapetalae</taxon>
        <taxon>asterids</taxon>
        <taxon>lamiids</taxon>
        <taxon>Gentianales</taxon>
        <taxon>Apocynaceae</taxon>
        <taxon>Rauvolfioideae</taxon>
        <taxon>Vinceae</taxon>
        <taxon>Catharanthinae</taxon>
        <taxon>Catharanthus</taxon>
    </lineage>
</organism>
<proteinExistence type="predicted"/>
<accession>A0ACC0BGL5</accession>
<gene>
    <name evidence="1" type="ORF">M9H77_12153</name>
</gene>
<dbReference type="Proteomes" id="UP001060085">
    <property type="component" value="Linkage Group LG03"/>
</dbReference>
<keyword evidence="2" id="KW-1185">Reference proteome</keyword>
<protein>
    <submittedName>
        <fullName evidence="1">Uncharacterized protein</fullName>
    </submittedName>
</protein>